<gene>
    <name evidence="1" type="ORF">NE237_004378</name>
</gene>
<comment type="caution">
    <text evidence="1">The sequence shown here is derived from an EMBL/GenBank/DDBJ whole genome shotgun (WGS) entry which is preliminary data.</text>
</comment>
<keyword evidence="2" id="KW-1185">Reference proteome</keyword>
<protein>
    <submittedName>
        <fullName evidence="1">Uncharacterized protein</fullName>
    </submittedName>
</protein>
<dbReference type="Proteomes" id="UP001141806">
    <property type="component" value="Unassembled WGS sequence"/>
</dbReference>
<reference evidence="1" key="1">
    <citation type="journal article" date="2023" name="Plant J.">
        <title>The genome of the king protea, Protea cynaroides.</title>
        <authorList>
            <person name="Chang J."/>
            <person name="Duong T.A."/>
            <person name="Schoeman C."/>
            <person name="Ma X."/>
            <person name="Roodt D."/>
            <person name="Barker N."/>
            <person name="Li Z."/>
            <person name="Van de Peer Y."/>
            <person name="Mizrachi E."/>
        </authorList>
    </citation>
    <scope>NUCLEOTIDE SEQUENCE</scope>
    <source>
        <tissue evidence="1">Young leaves</tissue>
    </source>
</reference>
<dbReference type="AlphaFoldDB" id="A0A9Q0QTM7"/>
<organism evidence="1 2">
    <name type="scientific">Protea cynaroides</name>
    <dbReference type="NCBI Taxonomy" id="273540"/>
    <lineage>
        <taxon>Eukaryota</taxon>
        <taxon>Viridiplantae</taxon>
        <taxon>Streptophyta</taxon>
        <taxon>Embryophyta</taxon>
        <taxon>Tracheophyta</taxon>
        <taxon>Spermatophyta</taxon>
        <taxon>Magnoliopsida</taxon>
        <taxon>Proteales</taxon>
        <taxon>Proteaceae</taxon>
        <taxon>Protea</taxon>
    </lineage>
</organism>
<dbReference type="EMBL" id="JAMYWD010000005">
    <property type="protein sequence ID" value="KAJ4971279.1"/>
    <property type="molecule type" value="Genomic_DNA"/>
</dbReference>
<sequence length="119" mass="13467">MKRIKQKLQDLSNSRHLPSLVQIILQGGEYKAVREESTLVLNCEIVSRSPIRGALIRKIVIFTCSPNPFPGGTNGYCDFCGRGFLHSGDIPTVIRPLRVMRQRAFHFVRIICPTAFCCY</sequence>
<evidence type="ECO:0000313" key="1">
    <source>
        <dbReference type="EMBL" id="KAJ4971279.1"/>
    </source>
</evidence>
<proteinExistence type="predicted"/>
<evidence type="ECO:0000313" key="2">
    <source>
        <dbReference type="Proteomes" id="UP001141806"/>
    </source>
</evidence>
<name>A0A9Q0QTM7_9MAGN</name>
<accession>A0A9Q0QTM7</accession>